<dbReference type="InterPro" id="IPR003730">
    <property type="entry name" value="Cu_polyphenol_OxRdtase"/>
</dbReference>
<evidence type="ECO:0000256" key="5">
    <source>
        <dbReference type="ARBA" id="ARBA00022801"/>
    </source>
</evidence>
<comment type="catalytic activity">
    <reaction evidence="9">
        <text>S-methyl-5'-thioadenosine + phosphate = 5-(methylsulfanyl)-alpha-D-ribose 1-phosphate + adenine</text>
        <dbReference type="Rhea" id="RHEA:11852"/>
        <dbReference type="ChEBI" id="CHEBI:16708"/>
        <dbReference type="ChEBI" id="CHEBI:17509"/>
        <dbReference type="ChEBI" id="CHEBI:43474"/>
        <dbReference type="ChEBI" id="CHEBI:58533"/>
        <dbReference type="EC" id="2.4.2.28"/>
    </reaction>
    <physiologicalReaction direction="left-to-right" evidence="9">
        <dbReference type="Rhea" id="RHEA:11853"/>
    </physiologicalReaction>
</comment>
<evidence type="ECO:0000256" key="10">
    <source>
        <dbReference type="SAM" id="MobiDB-lite"/>
    </source>
</evidence>
<dbReference type="GO" id="GO:0016787">
    <property type="term" value="F:hydrolase activity"/>
    <property type="evidence" value="ECO:0007669"/>
    <property type="project" value="UniProtKB-KW"/>
</dbReference>
<dbReference type="GO" id="GO:0005507">
    <property type="term" value="F:copper ion binding"/>
    <property type="evidence" value="ECO:0007669"/>
    <property type="project" value="TreeGrafter"/>
</dbReference>
<dbReference type="Gene3D" id="3.60.140.10">
    <property type="entry name" value="CNF1/YfiH-like putative cysteine hydrolases"/>
    <property type="match status" value="1"/>
</dbReference>
<feature type="region of interest" description="Disordered" evidence="10">
    <location>
        <begin position="178"/>
        <end position="200"/>
    </location>
</feature>
<name>A0A9W9ZVC9_9CNID</name>
<evidence type="ECO:0000313" key="11">
    <source>
        <dbReference type="EMBL" id="KAJ7388563.1"/>
    </source>
</evidence>
<evidence type="ECO:0000256" key="8">
    <source>
        <dbReference type="ARBA" id="ARBA00048968"/>
    </source>
</evidence>
<accession>A0A9W9ZVC9</accession>
<organism evidence="11 12">
    <name type="scientific">Desmophyllum pertusum</name>
    <dbReference type="NCBI Taxonomy" id="174260"/>
    <lineage>
        <taxon>Eukaryota</taxon>
        <taxon>Metazoa</taxon>
        <taxon>Cnidaria</taxon>
        <taxon>Anthozoa</taxon>
        <taxon>Hexacorallia</taxon>
        <taxon>Scleractinia</taxon>
        <taxon>Caryophylliina</taxon>
        <taxon>Caryophylliidae</taxon>
        <taxon>Desmophyllum</taxon>
    </lineage>
</organism>
<comment type="caution">
    <text evidence="11">The sequence shown here is derived from an EMBL/GenBank/DDBJ whole genome shotgun (WGS) entry which is preliminary data.</text>
</comment>
<comment type="catalytic activity">
    <reaction evidence="8">
        <text>adenosine + phosphate = alpha-D-ribose 1-phosphate + adenine</text>
        <dbReference type="Rhea" id="RHEA:27642"/>
        <dbReference type="ChEBI" id="CHEBI:16335"/>
        <dbReference type="ChEBI" id="CHEBI:16708"/>
        <dbReference type="ChEBI" id="CHEBI:43474"/>
        <dbReference type="ChEBI" id="CHEBI:57720"/>
        <dbReference type="EC" id="2.4.2.1"/>
    </reaction>
    <physiologicalReaction direction="left-to-right" evidence="8">
        <dbReference type="Rhea" id="RHEA:27643"/>
    </physiologicalReaction>
</comment>
<dbReference type="SUPFAM" id="SSF64438">
    <property type="entry name" value="CNF1/YfiH-like putative cysteine hydrolases"/>
    <property type="match status" value="1"/>
</dbReference>
<proteinExistence type="inferred from homology"/>
<dbReference type="Pfam" id="PF02578">
    <property type="entry name" value="Cu-oxidase_4"/>
    <property type="match status" value="1"/>
</dbReference>
<dbReference type="CDD" id="cd16833">
    <property type="entry name" value="YfiH"/>
    <property type="match status" value="1"/>
</dbReference>
<comment type="catalytic activity">
    <reaction evidence="7">
        <text>adenosine + H2O + H(+) = inosine + NH4(+)</text>
        <dbReference type="Rhea" id="RHEA:24408"/>
        <dbReference type="ChEBI" id="CHEBI:15377"/>
        <dbReference type="ChEBI" id="CHEBI:15378"/>
        <dbReference type="ChEBI" id="CHEBI:16335"/>
        <dbReference type="ChEBI" id="CHEBI:17596"/>
        <dbReference type="ChEBI" id="CHEBI:28938"/>
        <dbReference type="EC" id="3.5.4.4"/>
    </reaction>
    <physiologicalReaction direction="left-to-right" evidence="7">
        <dbReference type="Rhea" id="RHEA:24409"/>
    </physiologicalReaction>
</comment>
<dbReference type="PANTHER" id="PTHR30616:SF2">
    <property type="entry name" value="PURINE NUCLEOSIDE PHOSPHORYLASE LACC1"/>
    <property type="match status" value="1"/>
</dbReference>
<evidence type="ECO:0000256" key="9">
    <source>
        <dbReference type="ARBA" id="ARBA00049893"/>
    </source>
</evidence>
<keyword evidence="12" id="KW-1185">Reference proteome</keyword>
<evidence type="ECO:0000256" key="4">
    <source>
        <dbReference type="ARBA" id="ARBA00022723"/>
    </source>
</evidence>
<keyword evidence="6" id="KW-0862">Zinc</keyword>
<evidence type="ECO:0000313" key="12">
    <source>
        <dbReference type="Proteomes" id="UP001163046"/>
    </source>
</evidence>
<keyword evidence="4" id="KW-0479">Metal-binding</keyword>
<evidence type="ECO:0000256" key="3">
    <source>
        <dbReference type="ARBA" id="ARBA00022679"/>
    </source>
</evidence>
<dbReference type="PANTHER" id="PTHR30616">
    <property type="entry name" value="UNCHARACTERIZED PROTEIN YFIH"/>
    <property type="match status" value="1"/>
</dbReference>
<dbReference type="OrthoDB" id="10055554at2759"/>
<dbReference type="EMBL" id="MU825461">
    <property type="protein sequence ID" value="KAJ7388563.1"/>
    <property type="molecule type" value="Genomic_DNA"/>
</dbReference>
<comment type="catalytic activity">
    <reaction evidence="1">
        <text>inosine + phosphate = alpha-D-ribose 1-phosphate + hypoxanthine</text>
        <dbReference type="Rhea" id="RHEA:27646"/>
        <dbReference type="ChEBI" id="CHEBI:17368"/>
        <dbReference type="ChEBI" id="CHEBI:17596"/>
        <dbReference type="ChEBI" id="CHEBI:43474"/>
        <dbReference type="ChEBI" id="CHEBI:57720"/>
        <dbReference type="EC" id="2.4.2.1"/>
    </reaction>
    <physiologicalReaction direction="left-to-right" evidence="1">
        <dbReference type="Rhea" id="RHEA:27647"/>
    </physiologicalReaction>
</comment>
<comment type="similarity">
    <text evidence="2">Belongs to the purine nucleoside phosphorylase YfiH/LACC1 family.</text>
</comment>
<dbReference type="InterPro" id="IPR038371">
    <property type="entry name" value="Cu_polyphenol_OxRdtase_sf"/>
</dbReference>
<protein>
    <submittedName>
        <fullName evidence="11">Copper ion binding</fullName>
    </submittedName>
</protein>
<dbReference type="InterPro" id="IPR011324">
    <property type="entry name" value="Cytotoxic_necrot_fac-like_cat"/>
</dbReference>
<dbReference type="GO" id="GO:0017061">
    <property type="term" value="F:S-methyl-5-thioadenosine phosphorylase activity"/>
    <property type="evidence" value="ECO:0007669"/>
    <property type="project" value="UniProtKB-EC"/>
</dbReference>
<evidence type="ECO:0000256" key="6">
    <source>
        <dbReference type="ARBA" id="ARBA00022833"/>
    </source>
</evidence>
<keyword evidence="3" id="KW-0808">Transferase</keyword>
<evidence type="ECO:0000256" key="2">
    <source>
        <dbReference type="ARBA" id="ARBA00007353"/>
    </source>
</evidence>
<evidence type="ECO:0000256" key="7">
    <source>
        <dbReference type="ARBA" id="ARBA00047989"/>
    </source>
</evidence>
<reference evidence="11" key="1">
    <citation type="submission" date="2023-01" db="EMBL/GenBank/DDBJ databases">
        <title>Genome assembly of the deep-sea coral Lophelia pertusa.</title>
        <authorList>
            <person name="Herrera S."/>
            <person name="Cordes E."/>
        </authorList>
    </citation>
    <scope>NUCLEOTIDE SEQUENCE</scope>
    <source>
        <strain evidence="11">USNM1676648</strain>
        <tissue evidence="11">Polyp</tissue>
    </source>
</reference>
<keyword evidence="5" id="KW-0378">Hydrolase</keyword>
<gene>
    <name evidence="11" type="primary">LACC1</name>
    <name evidence="11" type="ORF">OS493_036930</name>
</gene>
<dbReference type="AlphaFoldDB" id="A0A9W9ZVC9"/>
<evidence type="ECO:0000256" key="1">
    <source>
        <dbReference type="ARBA" id="ARBA00000553"/>
    </source>
</evidence>
<dbReference type="Proteomes" id="UP001163046">
    <property type="component" value="Unassembled WGS sequence"/>
</dbReference>
<sequence>MYSDKRRDPDVNVQENRRRLALTARFDPEKFHVAKCVHGVDVWVVGDPKPDSYDALVTDNRQVTLAAPGADCPIVLFCDPVKKICGAAHSGWRGTLDMIDAAVIDVMLTRFECKVKNIQVAIGPSIGPCCFEVGEDVAEKFTTAFGDSVVVRREGEPRPFVDLRLSIRLQLEKKGVPPKNIDDGTRAMDDTAKSQHPTQCTKCDPQQRFFSYRRDGQQFGTQVAFISLREMDDSACNIL</sequence>
<feature type="compositionally biased region" description="Basic and acidic residues" evidence="10">
    <location>
        <begin position="178"/>
        <end position="193"/>
    </location>
</feature>